<dbReference type="CDD" id="cd07984">
    <property type="entry name" value="LPLAT_LABLAT-like"/>
    <property type="match status" value="1"/>
</dbReference>
<dbReference type="GO" id="GO:0005886">
    <property type="term" value="C:plasma membrane"/>
    <property type="evidence" value="ECO:0007669"/>
    <property type="project" value="UniProtKB-SubCell"/>
</dbReference>
<keyword evidence="6 8" id="KW-0012">Acyltransferase</keyword>
<dbReference type="EMBL" id="JAWNGA010000001">
    <property type="protein sequence ID" value="MDY5132158.1"/>
    <property type="molecule type" value="Genomic_DNA"/>
</dbReference>
<comment type="subcellular location">
    <subcellularLocation>
        <location evidence="1">Cell inner membrane</location>
    </subcellularLocation>
</comment>
<evidence type="ECO:0000313" key="9">
    <source>
        <dbReference type="Proteomes" id="UP001275049"/>
    </source>
</evidence>
<dbReference type="InterPro" id="IPR004960">
    <property type="entry name" value="LipA_acyltrans"/>
</dbReference>
<evidence type="ECO:0000256" key="3">
    <source>
        <dbReference type="ARBA" id="ARBA00022519"/>
    </source>
</evidence>
<keyword evidence="3" id="KW-0997">Cell inner membrane</keyword>
<comment type="caution">
    <text evidence="8">The sequence shown here is derived from an EMBL/GenBank/DDBJ whole genome shotgun (WGS) entry which is preliminary data.</text>
</comment>
<protein>
    <submittedName>
        <fullName evidence="8">Phosphatidylinositol mannoside acyltransferase</fullName>
    </submittedName>
</protein>
<dbReference type="PANTHER" id="PTHR30606:SF10">
    <property type="entry name" value="PHOSPHATIDYLINOSITOL MANNOSIDE ACYLTRANSFERASE"/>
    <property type="match status" value="1"/>
</dbReference>
<dbReference type="Proteomes" id="UP001281731">
    <property type="component" value="Unassembled WGS sequence"/>
</dbReference>
<dbReference type="AlphaFoldDB" id="A0AAW9HUH7"/>
<sequence>MKITTVFSIAQKIVRTCPESLGRGLFNTVGTVAGSLPLGGTKQLKRNQARIRPNMTARQARSLARAGMRSYMRYYYEVLRLGSWDDESVQRRVVTRNFDHVHAEFDAGRALPATLMHMGNWDLAGAWACNHLAPVHTLVEKLEPEELFTSFVDFRESLGMTIYPVVKGAGAIHNIVRDTEEAPVLSAILADRDLTSSGIPVEFFGEKMMVAAGPAIVAQETGRPIACFFSYYKKAKKREGLGTRWRMILASDEFVYPKVEKDASPREKQADIERMSQEWVSRFEKCVSEHLEDWHMLQKVFVADLDPERFEAGRRRWEEIMAKRQREWEAKEEVTQ</sequence>
<evidence type="ECO:0000256" key="4">
    <source>
        <dbReference type="ARBA" id="ARBA00022679"/>
    </source>
</evidence>
<keyword evidence="4" id="KW-0808">Transferase</keyword>
<evidence type="ECO:0000256" key="2">
    <source>
        <dbReference type="ARBA" id="ARBA00022475"/>
    </source>
</evidence>
<evidence type="ECO:0000256" key="5">
    <source>
        <dbReference type="ARBA" id="ARBA00023136"/>
    </source>
</evidence>
<reference evidence="8 9" key="1">
    <citation type="submission" date="2023-10" db="EMBL/GenBank/DDBJ databases">
        <title>Whole Genome based description of the genera Actinobaculum and Actinotignum reveals a complex phylogenetic relationship within the species included in the genus Actinotignum.</title>
        <authorList>
            <person name="Jensen C.S."/>
            <person name="Dargis R."/>
            <person name="Kemp M."/>
            <person name="Christensen J.J."/>
        </authorList>
    </citation>
    <scope>NUCLEOTIDE SEQUENCE</scope>
    <source>
        <strain evidence="8">SLA_B511</strain>
        <strain evidence="7 9">SLA_B974</strain>
    </source>
</reference>
<accession>A0AAW9HUH7</accession>
<dbReference type="Proteomes" id="UP001275049">
    <property type="component" value="Unassembled WGS sequence"/>
</dbReference>
<dbReference type="NCBIfam" id="NF005919">
    <property type="entry name" value="PRK07920.1"/>
    <property type="match status" value="1"/>
</dbReference>
<organism evidence="8 10">
    <name type="scientific">Actinotignum urinale</name>
    <dbReference type="NCBI Taxonomy" id="190146"/>
    <lineage>
        <taxon>Bacteria</taxon>
        <taxon>Bacillati</taxon>
        <taxon>Actinomycetota</taxon>
        <taxon>Actinomycetes</taxon>
        <taxon>Actinomycetales</taxon>
        <taxon>Actinomycetaceae</taxon>
        <taxon>Actinotignum</taxon>
    </lineage>
</organism>
<proteinExistence type="predicted"/>
<keyword evidence="9" id="KW-1185">Reference proteome</keyword>
<dbReference type="GO" id="GO:0016746">
    <property type="term" value="F:acyltransferase activity"/>
    <property type="evidence" value="ECO:0007669"/>
    <property type="project" value="UniProtKB-KW"/>
</dbReference>
<dbReference type="RefSeq" id="WP_022865555.1">
    <property type="nucleotide sequence ID" value="NZ_CAMYCL010000032.1"/>
</dbReference>
<keyword evidence="5" id="KW-0472">Membrane</keyword>
<name>A0AAW9HUH7_9ACTO</name>
<evidence type="ECO:0000313" key="10">
    <source>
        <dbReference type="Proteomes" id="UP001281731"/>
    </source>
</evidence>
<dbReference type="PANTHER" id="PTHR30606">
    <property type="entry name" value="LIPID A BIOSYNTHESIS LAUROYL ACYLTRANSFERASE"/>
    <property type="match status" value="1"/>
</dbReference>
<evidence type="ECO:0000313" key="7">
    <source>
        <dbReference type="EMBL" id="MDY5132158.1"/>
    </source>
</evidence>
<dbReference type="Pfam" id="PF03279">
    <property type="entry name" value="Lip_A_acyltrans"/>
    <property type="match status" value="1"/>
</dbReference>
<dbReference type="GO" id="GO:0009247">
    <property type="term" value="P:glycolipid biosynthetic process"/>
    <property type="evidence" value="ECO:0007669"/>
    <property type="project" value="UniProtKB-ARBA"/>
</dbReference>
<gene>
    <name evidence="8" type="ORF">R6G80_06560</name>
    <name evidence="7" type="ORF">R6G86_00140</name>
</gene>
<evidence type="ECO:0000256" key="1">
    <source>
        <dbReference type="ARBA" id="ARBA00004533"/>
    </source>
</evidence>
<keyword evidence="2" id="KW-1003">Cell membrane</keyword>
<dbReference type="EMBL" id="JAWNGC010000008">
    <property type="protein sequence ID" value="MDY5155383.1"/>
    <property type="molecule type" value="Genomic_DNA"/>
</dbReference>
<evidence type="ECO:0000256" key="6">
    <source>
        <dbReference type="ARBA" id="ARBA00023315"/>
    </source>
</evidence>
<evidence type="ECO:0000313" key="8">
    <source>
        <dbReference type="EMBL" id="MDY5155383.1"/>
    </source>
</evidence>